<keyword evidence="3 7" id="KW-0812">Transmembrane</keyword>
<organism evidence="9 10">
    <name type="scientific">Pararhodobacter zhoushanensis</name>
    <dbReference type="NCBI Taxonomy" id="2479545"/>
    <lineage>
        <taxon>Bacteria</taxon>
        <taxon>Pseudomonadati</taxon>
        <taxon>Pseudomonadota</taxon>
        <taxon>Alphaproteobacteria</taxon>
        <taxon>Rhodobacterales</taxon>
        <taxon>Paracoccaceae</taxon>
        <taxon>Pararhodobacter</taxon>
    </lineage>
</organism>
<dbReference type="Proteomes" id="UP001208938">
    <property type="component" value="Unassembled WGS sequence"/>
</dbReference>
<feature type="transmembrane region" description="Helical" evidence="7">
    <location>
        <begin position="20"/>
        <end position="37"/>
    </location>
</feature>
<dbReference type="InterPro" id="IPR050445">
    <property type="entry name" value="Bact_polysacc_biosynth/exp"/>
</dbReference>
<comment type="subcellular location">
    <subcellularLocation>
        <location evidence="1">Cell membrane</location>
        <topology evidence="1">Multi-pass membrane protein</topology>
    </subcellularLocation>
</comment>
<evidence type="ECO:0000256" key="6">
    <source>
        <dbReference type="SAM" id="Coils"/>
    </source>
</evidence>
<gene>
    <name evidence="9" type="ORF">OKW52_03035</name>
</gene>
<dbReference type="RefSeq" id="WP_264504397.1">
    <property type="nucleotide sequence ID" value="NZ_JAPDFL010000001.1"/>
</dbReference>
<keyword evidence="6" id="KW-0175">Coiled coil</keyword>
<keyword evidence="10" id="KW-1185">Reference proteome</keyword>
<feature type="transmembrane region" description="Helical" evidence="7">
    <location>
        <begin position="353"/>
        <end position="375"/>
    </location>
</feature>
<keyword evidence="2" id="KW-1003">Cell membrane</keyword>
<dbReference type="Pfam" id="PF02706">
    <property type="entry name" value="Wzz"/>
    <property type="match status" value="1"/>
</dbReference>
<feature type="transmembrane region" description="Helical" evidence="7">
    <location>
        <begin position="411"/>
        <end position="431"/>
    </location>
</feature>
<name>A0ABT3GUQ7_9RHOB</name>
<evidence type="ECO:0000256" key="3">
    <source>
        <dbReference type="ARBA" id="ARBA00022692"/>
    </source>
</evidence>
<dbReference type="InterPro" id="IPR003856">
    <property type="entry name" value="LPS_length_determ_N"/>
</dbReference>
<dbReference type="EMBL" id="JAPDFL010000001">
    <property type="protein sequence ID" value="MCW1931266.1"/>
    <property type="molecule type" value="Genomic_DNA"/>
</dbReference>
<sequence>MGPIQNLHEILSWMRRRWRIVVLLTVLGTVAGLYMALKTERVYSASAVIQVINPVIVAPTEGGATAATPDLTRRVQVIEQRLMSREALLDLAQRYDLFDGAPLGPVEQVGILRANLSITSIAAAQQGFTRDGSLSALIVSAQDDDPETAAAIANELAESMVQQSLDARQTNAQQALDFFRSEEQRLETGIQGLENEIARFRSDNEGFLPDAVTQRRDEQARLQENLLALRALISAKRAEIAAQDSSSTRAITRRQIAQLTEELSQLTDQQDIMTARIAEIQALLIRAPEFEQQVIAMNRRMEQLQAQLTAAADRRREAELGARIEDDQQAERFELLERALVPQYPVSRSRKKVAVMGVAGGIFLGILLAYALEWMNPVIRTAQRMERDLQLRPVVSIPYAMPVRERRRRQMIWAFGGLVLIGVGLIAALVFSGMI</sequence>
<keyword evidence="4 7" id="KW-1133">Transmembrane helix</keyword>
<evidence type="ECO:0000256" key="1">
    <source>
        <dbReference type="ARBA" id="ARBA00004651"/>
    </source>
</evidence>
<comment type="caution">
    <text evidence="9">The sequence shown here is derived from an EMBL/GenBank/DDBJ whole genome shotgun (WGS) entry which is preliminary data.</text>
</comment>
<feature type="domain" description="Polysaccharide chain length determinant N-terminal" evidence="8">
    <location>
        <begin position="6"/>
        <end position="56"/>
    </location>
</feature>
<evidence type="ECO:0000256" key="5">
    <source>
        <dbReference type="ARBA" id="ARBA00023136"/>
    </source>
</evidence>
<proteinExistence type="predicted"/>
<accession>A0ABT3GUQ7</accession>
<evidence type="ECO:0000256" key="2">
    <source>
        <dbReference type="ARBA" id="ARBA00022475"/>
    </source>
</evidence>
<feature type="coiled-coil region" evidence="6">
    <location>
        <begin position="249"/>
        <end position="321"/>
    </location>
</feature>
<evidence type="ECO:0000313" key="9">
    <source>
        <dbReference type="EMBL" id="MCW1931266.1"/>
    </source>
</evidence>
<evidence type="ECO:0000256" key="7">
    <source>
        <dbReference type="SAM" id="Phobius"/>
    </source>
</evidence>
<protein>
    <submittedName>
        <fullName evidence="9">Wzz/FepE/Etk N-terminal domain-containing protein</fullName>
    </submittedName>
</protein>
<dbReference type="PANTHER" id="PTHR32309">
    <property type="entry name" value="TYROSINE-PROTEIN KINASE"/>
    <property type="match status" value="1"/>
</dbReference>
<reference evidence="9 10" key="1">
    <citation type="submission" date="2022-10" db="EMBL/GenBank/DDBJ databases">
        <title>Pararhodobacter sp. nov., isolated from marine algae.</title>
        <authorList>
            <person name="Choi B.J."/>
            <person name="Kim J.M."/>
            <person name="Lee J.K."/>
            <person name="Choi D.G."/>
            <person name="Jeon C.O."/>
        </authorList>
    </citation>
    <scope>NUCLEOTIDE SEQUENCE [LARGE SCALE GENOMIC DNA]</scope>
    <source>
        <strain evidence="9 10">ZQ420</strain>
    </source>
</reference>
<evidence type="ECO:0000259" key="8">
    <source>
        <dbReference type="Pfam" id="PF02706"/>
    </source>
</evidence>
<keyword evidence="5 7" id="KW-0472">Membrane</keyword>
<feature type="coiled-coil region" evidence="6">
    <location>
        <begin position="176"/>
        <end position="203"/>
    </location>
</feature>
<dbReference type="PANTHER" id="PTHR32309:SF31">
    <property type="entry name" value="CAPSULAR EXOPOLYSACCHARIDE FAMILY"/>
    <property type="match status" value="1"/>
</dbReference>
<evidence type="ECO:0000256" key="4">
    <source>
        <dbReference type="ARBA" id="ARBA00022989"/>
    </source>
</evidence>
<evidence type="ECO:0000313" key="10">
    <source>
        <dbReference type="Proteomes" id="UP001208938"/>
    </source>
</evidence>